<keyword evidence="7" id="KW-1185">Reference proteome</keyword>
<protein>
    <submittedName>
        <fullName evidence="8">B3 domain-containing protein Os03g0621600</fullName>
    </submittedName>
</protein>
<dbReference type="PANTHER" id="PTHR31391:SF4">
    <property type="entry name" value="B3 DOMAIN-CONTAINING PROTEIN OS03G0184500"/>
    <property type="match status" value="1"/>
</dbReference>
<proteinExistence type="predicted"/>
<evidence type="ECO:0000313" key="7">
    <source>
        <dbReference type="Proteomes" id="UP001515500"/>
    </source>
</evidence>
<evidence type="ECO:0000313" key="8">
    <source>
        <dbReference type="RefSeq" id="XP_039140566.1"/>
    </source>
</evidence>
<feature type="domain" description="TF-B3" evidence="6">
    <location>
        <begin position="252"/>
        <end position="348"/>
    </location>
</feature>
<dbReference type="InterPro" id="IPR015300">
    <property type="entry name" value="DNA-bd_pseudobarrel_sf"/>
</dbReference>
<keyword evidence="5" id="KW-0539">Nucleus</keyword>
<dbReference type="Proteomes" id="UP001515500">
    <property type="component" value="Chromosome 15"/>
</dbReference>
<evidence type="ECO:0000256" key="2">
    <source>
        <dbReference type="ARBA" id="ARBA00023015"/>
    </source>
</evidence>
<dbReference type="RefSeq" id="XP_039140566.1">
    <property type="nucleotide sequence ID" value="XM_039284632.1"/>
</dbReference>
<dbReference type="AlphaFoldDB" id="A0AB40CP52"/>
<keyword evidence="2" id="KW-0805">Transcription regulation</keyword>
<dbReference type="SMART" id="SM01019">
    <property type="entry name" value="B3"/>
    <property type="match status" value="5"/>
</dbReference>
<dbReference type="InterPro" id="IPR003340">
    <property type="entry name" value="B3_DNA-bd"/>
</dbReference>
<evidence type="ECO:0000256" key="5">
    <source>
        <dbReference type="ARBA" id="ARBA00023242"/>
    </source>
</evidence>
<comment type="subcellular location">
    <subcellularLocation>
        <location evidence="1">Nucleus</location>
    </subcellularLocation>
</comment>
<accession>A0AB40CP52</accession>
<evidence type="ECO:0000256" key="3">
    <source>
        <dbReference type="ARBA" id="ARBA00023125"/>
    </source>
</evidence>
<reference evidence="8" key="1">
    <citation type="submission" date="2025-08" db="UniProtKB">
        <authorList>
            <consortium name="RefSeq"/>
        </authorList>
    </citation>
    <scope>IDENTIFICATION</scope>
</reference>
<feature type="domain" description="TF-B3" evidence="6">
    <location>
        <begin position="368"/>
        <end position="427"/>
    </location>
</feature>
<dbReference type="Pfam" id="PF02362">
    <property type="entry name" value="B3"/>
    <property type="match status" value="5"/>
</dbReference>
<name>A0AB40CP52_DIOCR</name>
<dbReference type="CDD" id="cd10017">
    <property type="entry name" value="B3_DNA"/>
    <property type="match status" value="5"/>
</dbReference>
<keyword evidence="3" id="KW-0238">DNA-binding</keyword>
<dbReference type="PROSITE" id="PS50863">
    <property type="entry name" value="B3"/>
    <property type="match status" value="5"/>
</dbReference>
<keyword evidence="4" id="KW-0804">Transcription</keyword>
<organism evidence="7 8">
    <name type="scientific">Dioscorea cayennensis subsp. rotundata</name>
    <name type="common">White Guinea yam</name>
    <name type="synonym">Dioscorea rotundata</name>
    <dbReference type="NCBI Taxonomy" id="55577"/>
    <lineage>
        <taxon>Eukaryota</taxon>
        <taxon>Viridiplantae</taxon>
        <taxon>Streptophyta</taxon>
        <taxon>Embryophyta</taxon>
        <taxon>Tracheophyta</taxon>
        <taxon>Spermatophyta</taxon>
        <taxon>Magnoliopsida</taxon>
        <taxon>Liliopsida</taxon>
        <taxon>Dioscoreales</taxon>
        <taxon>Dioscoreaceae</taxon>
        <taxon>Dioscorea</taxon>
    </lineage>
</organism>
<feature type="domain" description="TF-B3" evidence="6">
    <location>
        <begin position="22"/>
        <end position="115"/>
    </location>
</feature>
<dbReference type="PANTHER" id="PTHR31391">
    <property type="entry name" value="B3 DOMAIN-CONTAINING PROTEIN OS11G0197600-RELATED"/>
    <property type="match status" value="1"/>
</dbReference>
<dbReference type="SUPFAM" id="SSF101936">
    <property type="entry name" value="DNA-binding pseudobarrel domain"/>
    <property type="match status" value="5"/>
</dbReference>
<dbReference type="GO" id="GO:0005634">
    <property type="term" value="C:nucleus"/>
    <property type="evidence" value="ECO:0007669"/>
    <property type="project" value="UniProtKB-SubCell"/>
</dbReference>
<dbReference type="Gene3D" id="2.40.330.10">
    <property type="entry name" value="DNA-binding pseudobarrel domain"/>
    <property type="match status" value="5"/>
</dbReference>
<feature type="domain" description="TF-B3" evidence="6">
    <location>
        <begin position="482"/>
        <end position="577"/>
    </location>
</feature>
<dbReference type="GO" id="GO:0003677">
    <property type="term" value="F:DNA binding"/>
    <property type="evidence" value="ECO:0007669"/>
    <property type="project" value="UniProtKB-KW"/>
</dbReference>
<dbReference type="InterPro" id="IPR044837">
    <property type="entry name" value="REM16-like"/>
</dbReference>
<evidence type="ECO:0000259" key="6">
    <source>
        <dbReference type="PROSITE" id="PS50863"/>
    </source>
</evidence>
<sequence length="728" mass="83157">MVDNCESCKKWREHYFWDHAKCIHFFKTMNGDFSKQMSIPEKLTSNFCKVVSQNIELKDPIGNSWNVRIEERDGALWFRNGWKEFVEAHCLEIGDVLMFKYNGKSCFDVLVMDGTGCEKVSAYFIKKNNKKRNIGCVERDDNSVEIINTPFCSPTVIECDSSSSSEGVQCELNHRANQSERNSSHKIDDVLLNKKRKPGRPCINSEAQVELAMPRKFNLGNIIVSRKKHCTALEKKSLVQLVRSVRPKYPFFVSIMHLTHVSNRCFLTIPSGFVRRLPNTSQIILLQTPGGERSWAVNYLVQKNITGFTGQWKRFVIDNKLKEGDICLFELIGKKKEIRMNVYFWQPSEYRIPPCFAKHLKGRVRSLLRSSNGGGAWRVRVDKLDGSLFFRGGWESFAEAHSITDGDFVVFVFDGDRGFDVTVYGKNGCEKELPSPVKSEEVVGCSIPDSREVDSALVHVRSSKTVDKEGIIEAVGDFKTVHPHFFGVCRKTRLNHMTVPKPVVRECGLFEKRSVILRDSLGCSWAVKVKSRKDGRVDFATGWSTFRREKGLVYGDVCLFEFVQAGKVINVHIFRTKKEIAEPKSENHIEPQKRPLADNGGQSAFRAAKSFKSKHSHFIVSWKRAYKYKVRIPMVHVKIHRLDKKHKMIVYDPHGKSWPVELHARPKRGTDLSSGWHNVCNANNLQEGDACIFEFISADAIRLHIFRSGKVKEQQNSDSKPCITVPLP</sequence>
<evidence type="ECO:0000256" key="1">
    <source>
        <dbReference type="ARBA" id="ARBA00004123"/>
    </source>
</evidence>
<feature type="domain" description="TF-B3" evidence="6">
    <location>
        <begin position="615"/>
        <end position="709"/>
    </location>
</feature>
<dbReference type="GeneID" id="120277792"/>
<gene>
    <name evidence="8" type="primary">LOC120277792</name>
</gene>
<evidence type="ECO:0000256" key="4">
    <source>
        <dbReference type="ARBA" id="ARBA00023163"/>
    </source>
</evidence>